<dbReference type="EMBL" id="BMJB01000001">
    <property type="protein sequence ID" value="GGA60385.1"/>
    <property type="molecule type" value="Genomic_DNA"/>
</dbReference>
<dbReference type="InterPro" id="IPR012347">
    <property type="entry name" value="Ferritin-like"/>
</dbReference>
<evidence type="ECO:0000256" key="1">
    <source>
        <dbReference type="SAM" id="MobiDB-lite"/>
    </source>
</evidence>
<dbReference type="Pfam" id="PF13628">
    <property type="entry name" value="DUF4142"/>
    <property type="match status" value="1"/>
</dbReference>
<reference evidence="3" key="1">
    <citation type="journal article" date="2014" name="Int. J. Syst. Evol. Microbiol.">
        <title>Complete genome sequence of Corynebacterium casei LMG S-19264T (=DSM 44701T), isolated from a smear-ripened cheese.</title>
        <authorList>
            <consortium name="US DOE Joint Genome Institute (JGI-PGF)"/>
            <person name="Walter F."/>
            <person name="Albersmeier A."/>
            <person name="Kalinowski J."/>
            <person name="Ruckert C."/>
        </authorList>
    </citation>
    <scope>NUCLEOTIDE SEQUENCE</scope>
    <source>
        <strain evidence="3">CGMCC 1.15447</strain>
    </source>
</reference>
<reference evidence="3" key="2">
    <citation type="submission" date="2020-09" db="EMBL/GenBank/DDBJ databases">
        <authorList>
            <person name="Sun Q."/>
            <person name="Zhou Y."/>
        </authorList>
    </citation>
    <scope>NUCLEOTIDE SEQUENCE</scope>
    <source>
        <strain evidence="3">CGMCC 1.15447</strain>
    </source>
</reference>
<dbReference type="AlphaFoldDB" id="A0A916RKU5"/>
<dbReference type="Proteomes" id="UP000648801">
    <property type="component" value="Unassembled WGS sequence"/>
</dbReference>
<feature type="region of interest" description="Disordered" evidence="1">
    <location>
        <begin position="206"/>
        <end position="232"/>
    </location>
</feature>
<name>A0A916RKU5_9BACT</name>
<proteinExistence type="predicted"/>
<keyword evidence="4" id="KW-1185">Reference proteome</keyword>
<dbReference type="InterPro" id="IPR025419">
    <property type="entry name" value="DUF4142"/>
</dbReference>
<feature type="compositionally biased region" description="Basic and acidic residues" evidence="1">
    <location>
        <begin position="206"/>
        <end position="218"/>
    </location>
</feature>
<protein>
    <recommendedName>
        <fullName evidence="2">DUF4142 domain-containing protein</fullName>
    </recommendedName>
</protein>
<dbReference type="Gene3D" id="1.20.1260.10">
    <property type="match status" value="1"/>
</dbReference>
<feature type="domain" description="DUF4142" evidence="2">
    <location>
        <begin position="70"/>
        <end position="204"/>
    </location>
</feature>
<evidence type="ECO:0000259" key="2">
    <source>
        <dbReference type="Pfam" id="PF13628"/>
    </source>
</evidence>
<comment type="caution">
    <text evidence="3">The sequence shown here is derived from an EMBL/GenBank/DDBJ whole genome shotgun (WGS) entry which is preliminary data.</text>
</comment>
<dbReference type="PANTHER" id="PTHR38593:SF1">
    <property type="entry name" value="BLR2558 PROTEIN"/>
    <property type="match status" value="1"/>
</dbReference>
<feature type="region of interest" description="Disordered" evidence="1">
    <location>
        <begin position="35"/>
        <end position="62"/>
    </location>
</feature>
<evidence type="ECO:0000313" key="4">
    <source>
        <dbReference type="Proteomes" id="UP000648801"/>
    </source>
</evidence>
<sequence>MKSIGIRVVILGAAAWILPGYAICQMDSTAVLISSAQTSQPGQPASEQITPPSEQDSAQNATDNRQVVRDKMFLRGAAESGIAVGKFSQLAVEKSPSDDVRAFAQKMVDEHAKMNADLGRVADSLGIMMPKEMNKADKAEYTKLQSLSGSDFDNAYLSLMVREHHRAMREFRMESNTVNDASLREAVDKDKHVIHEHLVEVNKLAHDKGVPMPEHAHNPEPSPAPPSTPPSI</sequence>
<gene>
    <name evidence="3" type="ORF">GCM10011507_09910</name>
</gene>
<accession>A0A916RKU5</accession>
<dbReference type="PANTHER" id="PTHR38593">
    <property type="entry name" value="BLR2558 PROTEIN"/>
    <property type="match status" value="1"/>
</dbReference>
<feature type="compositionally biased region" description="Pro residues" evidence="1">
    <location>
        <begin position="220"/>
        <end position="232"/>
    </location>
</feature>
<evidence type="ECO:0000313" key="3">
    <source>
        <dbReference type="EMBL" id="GGA60385.1"/>
    </source>
</evidence>
<organism evidence="3 4">
    <name type="scientific">Edaphobacter acidisoli</name>
    <dbReference type="NCBI Taxonomy" id="2040573"/>
    <lineage>
        <taxon>Bacteria</taxon>
        <taxon>Pseudomonadati</taxon>
        <taxon>Acidobacteriota</taxon>
        <taxon>Terriglobia</taxon>
        <taxon>Terriglobales</taxon>
        <taxon>Acidobacteriaceae</taxon>
        <taxon>Edaphobacter</taxon>
    </lineage>
</organism>
<dbReference type="RefSeq" id="WP_188758162.1">
    <property type="nucleotide sequence ID" value="NZ_BMJB01000001.1"/>
</dbReference>